<dbReference type="PANTHER" id="PTHR34676:SF8">
    <property type="entry name" value="TRANSMEMBRANE PROTEIN"/>
    <property type="match status" value="1"/>
</dbReference>
<name>A0A061EXC8_THECC</name>
<keyword evidence="2" id="KW-1185">Reference proteome</keyword>
<proteinExistence type="predicted"/>
<sequence length="163" mass="19277">MGKGQSMMRLSLFTIENYPLWRMRFENFIQSIDLDIWDIILEGLHVPTKLVDSVRHVKKKAEWDDKDRKLVQLNHKTIKALFCALSESEFNRVTTSTLAKDIWDILKNCYDRTNQVKESKISFLTLDYELFKIKEEKPIKEMYEIFTKIIEGLKALGKEFPNA</sequence>
<dbReference type="eggNOG" id="KOG0017">
    <property type="taxonomic scope" value="Eukaryota"/>
</dbReference>
<accession>A0A061EXC8</accession>
<dbReference type="HOGENOM" id="CLU_021137_2_4_1"/>
<evidence type="ECO:0000313" key="2">
    <source>
        <dbReference type="Proteomes" id="UP000026915"/>
    </source>
</evidence>
<dbReference type="Proteomes" id="UP000026915">
    <property type="component" value="Chromosome 5"/>
</dbReference>
<gene>
    <name evidence="1" type="ORF">TCM_024438</name>
</gene>
<dbReference type="Gramene" id="EOY09072">
    <property type="protein sequence ID" value="EOY09072"/>
    <property type="gene ID" value="TCM_024438"/>
</dbReference>
<reference evidence="1 2" key="1">
    <citation type="journal article" date="2013" name="Genome Biol.">
        <title>The genome sequence of the most widely cultivated cacao type and its use to identify candidate genes regulating pod color.</title>
        <authorList>
            <person name="Motamayor J.C."/>
            <person name="Mockaitis K."/>
            <person name="Schmutz J."/>
            <person name="Haiminen N."/>
            <person name="Iii D.L."/>
            <person name="Cornejo O."/>
            <person name="Findley S.D."/>
            <person name="Zheng P."/>
            <person name="Utro F."/>
            <person name="Royaert S."/>
            <person name="Saski C."/>
            <person name="Jenkins J."/>
            <person name="Podicheti R."/>
            <person name="Zhao M."/>
            <person name="Scheffler B.E."/>
            <person name="Stack J.C."/>
            <person name="Feltus F.A."/>
            <person name="Mustiga G.M."/>
            <person name="Amores F."/>
            <person name="Phillips W."/>
            <person name="Marelli J.P."/>
            <person name="May G.D."/>
            <person name="Shapiro H."/>
            <person name="Ma J."/>
            <person name="Bustamante C.D."/>
            <person name="Schnell R.J."/>
            <person name="Main D."/>
            <person name="Gilbert D."/>
            <person name="Parida L."/>
            <person name="Kuhn D.N."/>
        </authorList>
    </citation>
    <scope>NUCLEOTIDE SEQUENCE [LARGE SCALE GENOMIC DNA]</scope>
    <source>
        <strain evidence="2">cv. Matina 1-6</strain>
    </source>
</reference>
<dbReference type="OMA" id="NRILACH"/>
<dbReference type="EMBL" id="CM001883">
    <property type="protein sequence ID" value="EOY09072.1"/>
    <property type="molecule type" value="Genomic_DNA"/>
</dbReference>
<dbReference type="Pfam" id="PF14223">
    <property type="entry name" value="Retrotran_gag_2"/>
    <property type="match status" value="1"/>
</dbReference>
<dbReference type="AlphaFoldDB" id="A0A061EXC8"/>
<dbReference type="InParanoid" id="A0A061EXC8"/>
<organism evidence="1 2">
    <name type="scientific">Theobroma cacao</name>
    <name type="common">Cacao</name>
    <name type="synonym">Cocoa</name>
    <dbReference type="NCBI Taxonomy" id="3641"/>
    <lineage>
        <taxon>Eukaryota</taxon>
        <taxon>Viridiplantae</taxon>
        <taxon>Streptophyta</taxon>
        <taxon>Embryophyta</taxon>
        <taxon>Tracheophyta</taxon>
        <taxon>Spermatophyta</taxon>
        <taxon>Magnoliopsida</taxon>
        <taxon>eudicotyledons</taxon>
        <taxon>Gunneridae</taxon>
        <taxon>Pentapetalae</taxon>
        <taxon>rosids</taxon>
        <taxon>malvids</taxon>
        <taxon>Malvales</taxon>
        <taxon>Malvaceae</taxon>
        <taxon>Byttnerioideae</taxon>
        <taxon>Theobroma</taxon>
    </lineage>
</organism>
<dbReference type="PANTHER" id="PTHR34676">
    <property type="entry name" value="DUF4219 DOMAIN-CONTAINING PROTEIN-RELATED"/>
    <property type="match status" value="1"/>
</dbReference>
<dbReference type="STRING" id="3641.A0A061EXC8"/>
<evidence type="ECO:0000313" key="1">
    <source>
        <dbReference type="EMBL" id="EOY09072.1"/>
    </source>
</evidence>
<protein>
    <recommendedName>
        <fullName evidence="3">DUF4219 domain-containing protein/UBN2 domain-containing protein</fullName>
    </recommendedName>
</protein>
<evidence type="ECO:0008006" key="3">
    <source>
        <dbReference type="Google" id="ProtNLM"/>
    </source>
</evidence>